<keyword evidence="4" id="KW-0969">Cilium</keyword>
<evidence type="ECO:0000256" key="2">
    <source>
        <dbReference type="ARBA" id="ARBA00006042"/>
    </source>
</evidence>
<dbReference type="OrthoDB" id="2133912at2759"/>
<reference evidence="8" key="2">
    <citation type="submission" date="2019-04" db="EMBL/GenBank/DDBJ databases">
        <authorList>
            <person name="Howe K."/>
            <person name="Paulini M."/>
            <person name="Williams G."/>
        </authorList>
    </citation>
    <scope>NUCLEOTIDE SEQUENCE [LARGE SCALE GENOMIC DNA]</scope>
    <source>
        <strain evidence="8">FR3</strain>
    </source>
</reference>
<gene>
    <name evidence="8" type="primary">Bma-mks-5</name>
    <name evidence="8" type="ORF">BM_BM8656</name>
</gene>
<evidence type="ECO:0000313" key="8">
    <source>
        <dbReference type="EMBL" id="VIO93634.1"/>
    </source>
</evidence>
<proteinExistence type="inferred from homology"/>
<dbReference type="Proteomes" id="UP000006672">
    <property type="component" value="Unassembled WGS sequence"/>
</dbReference>
<dbReference type="InterPro" id="IPR021656">
    <property type="entry name" value="C2-C2_1"/>
</dbReference>
<evidence type="ECO:0000256" key="4">
    <source>
        <dbReference type="ARBA" id="ARBA00023069"/>
    </source>
</evidence>
<dbReference type="PROSITE" id="PS50004">
    <property type="entry name" value="C2"/>
    <property type="match status" value="1"/>
</dbReference>
<feature type="coiled-coil region" evidence="6">
    <location>
        <begin position="26"/>
        <end position="83"/>
    </location>
</feature>
<evidence type="ECO:0000256" key="3">
    <source>
        <dbReference type="ARBA" id="ARBA00023054"/>
    </source>
</evidence>
<dbReference type="Pfam" id="PF00168">
    <property type="entry name" value="C2"/>
    <property type="match status" value="1"/>
</dbReference>
<reference evidence="9" key="1">
    <citation type="journal article" date="2007" name="Science">
        <title>Draft genome of the filarial nematode parasite Brugia malayi.</title>
        <authorList>
            <person name="Ghedin E."/>
            <person name="Wang S."/>
            <person name="Spiro D."/>
            <person name="Caler E."/>
            <person name="Zhao Q."/>
            <person name="Crabtree J."/>
            <person name="Allen J.E."/>
            <person name="Delcher A.L."/>
            <person name="Guiliano D.B."/>
            <person name="Miranda-Saavedra D."/>
            <person name="Angiuoli S.V."/>
            <person name="Creasy T."/>
            <person name="Amedeo P."/>
            <person name="Haas B."/>
            <person name="El-Sayed N.M."/>
            <person name="Wortman J.R."/>
            <person name="Feldblyum T."/>
            <person name="Tallon L."/>
            <person name="Schatz M."/>
            <person name="Shumway M."/>
            <person name="Koo H."/>
            <person name="Salzberg S.L."/>
            <person name="Schobel S."/>
            <person name="Pertea M."/>
            <person name="Pop M."/>
            <person name="White O."/>
            <person name="Barton G.J."/>
            <person name="Carlow C.K."/>
            <person name="Crawford M.J."/>
            <person name="Daub J."/>
            <person name="Dimmic M.W."/>
            <person name="Estes C.F."/>
            <person name="Foster J.M."/>
            <person name="Ganatra M."/>
            <person name="Gregory W.F."/>
            <person name="Johnson N.M."/>
            <person name="Jin J."/>
            <person name="Komuniecki R."/>
            <person name="Korf I."/>
            <person name="Kumar S."/>
            <person name="Laney S."/>
            <person name="Li B.W."/>
            <person name="Li W."/>
            <person name="Lindblom T.H."/>
            <person name="Lustigman S."/>
            <person name="Ma D."/>
            <person name="Maina C.V."/>
            <person name="Martin D.M."/>
            <person name="McCarter J.P."/>
            <person name="McReynolds L."/>
            <person name="Mitreva M."/>
            <person name="Nutman T.B."/>
            <person name="Parkinson J."/>
            <person name="Peregrin-Alvarez J.M."/>
            <person name="Poole C."/>
            <person name="Ren Q."/>
            <person name="Saunders L."/>
            <person name="Sluder A.E."/>
            <person name="Smith K."/>
            <person name="Stanke M."/>
            <person name="Unnasch T.R."/>
            <person name="Ware J."/>
            <person name="Wei A.D."/>
            <person name="Weil G."/>
            <person name="Williams D.J."/>
            <person name="Zhang Y."/>
            <person name="Williams S.A."/>
            <person name="Fraser-Liggett C."/>
            <person name="Slatko B."/>
            <person name="Blaxter M.L."/>
            <person name="Scott A.L."/>
        </authorList>
    </citation>
    <scope>NUCLEOTIDE SEQUENCE</scope>
    <source>
        <strain evidence="9">FR3</strain>
    </source>
</reference>
<name>A0A4E9FBX2_BRUMA</name>
<evidence type="ECO:0000313" key="9">
    <source>
        <dbReference type="Proteomes" id="UP000006672"/>
    </source>
</evidence>
<accession>A0A8L7TJB5</accession>
<dbReference type="GO" id="GO:0005856">
    <property type="term" value="C:cytoskeleton"/>
    <property type="evidence" value="ECO:0007669"/>
    <property type="project" value="UniProtKB-ARBA"/>
</dbReference>
<dbReference type="InterPro" id="IPR035892">
    <property type="entry name" value="C2_domain_sf"/>
</dbReference>
<accession>A0A4E9FBX2</accession>
<evidence type="ECO:0000256" key="6">
    <source>
        <dbReference type="SAM" id="Coils"/>
    </source>
</evidence>
<keyword evidence="5" id="KW-0966">Cell projection</keyword>
<dbReference type="WBParaSite" id="Bm8656.1">
    <property type="protein sequence ID" value="Bm8656.1"/>
    <property type="gene ID" value="WBGene00228917"/>
</dbReference>
<protein>
    <recommendedName>
        <fullName evidence="7">C2 domain-containing protein</fullName>
    </recommendedName>
</protein>
<dbReference type="SUPFAM" id="SSF49562">
    <property type="entry name" value="C2 domain (Calcium/lipid-binding domain, CaLB)"/>
    <property type="match status" value="2"/>
</dbReference>
<dbReference type="CTD" id="66060305"/>
<evidence type="ECO:0000313" key="10">
    <source>
        <dbReference type="WBParaSite" id="Bm8656.1"/>
    </source>
</evidence>
<dbReference type="EMBL" id="CAAKNF010000193">
    <property type="protein sequence ID" value="VIO93634.1"/>
    <property type="molecule type" value="Genomic_DNA"/>
</dbReference>
<keyword evidence="3 6" id="KW-0175">Coiled coil</keyword>
<feature type="coiled-coil region" evidence="6">
    <location>
        <begin position="434"/>
        <end position="479"/>
    </location>
</feature>
<dbReference type="GeneID" id="66060305"/>
<evidence type="ECO:0000259" key="7">
    <source>
        <dbReference type="PROSITE" id="PS50004"/>
    </source>
</evidence>
<dbReference type="AlphaFoldDB" id="A0A4E9FBX2"/>
<dbReference type="GO" id="GO:0035869">
    <property type="term" value="C:ciliary transition zone"/>
    <property type="evidence" value="ECO:0007669"/>
    <property type="project" value="TreeGrafter"/>
</dbReference>
<dbReference type="PANTHER" id="PTHR14240:SF1">
    <property type="entry name" value="PROTEIN FANTOM-RELATED"/>
    <property type="match status" value="1"/>
</dbReference>
<keyword evidence="9" id="KW-1185">Reference proteome</keyword>
<dbReference type="Gene3D" id="2.60.40.150">
    <property type="entry name" value="C2 domain"/>
    <property type="match status" value="2"/>
</dbReference>
<comment type="subcellular location">
    <subcellularLocation>
        <location evidence="1">Cell projection</location>
        <location evidence="1">Cilium</location>
    </subcellularLocation>
</comment>
<dbReference type="KEGG" id="bmy:BM_BM8656"/>
<feature type="domain" description="C2" evidence="7">
    <location>
        <begin position="652"/>
        <end position="778"/>
    </location>
</feature>
<feature type="coiled-coil region" evidence="6">
    <location>
        <begin position="171"/>
        <end position="324"/>
    </location>
</feature>
<organism evidence="8">
    <name type="scientific">Brugia malayi</name>
    <name type="common">Filarial nematode worm</name>
    <dbReference type="NCBI Taxonomy" id="6279"/>
    <lineage>
        <taxon>Eukaryota</taxon>
        <taxon>Metazoa</taxon>
        <taxon>Ecdysozoa</taxon>
        <taxon>Nematoda</taxon>
        <taxon>Chromadorea</taxon>
        <taxon>Rhabditida</taxon>
        <taxon>Spirurina</taxon>
        <taxon>Spiruromorpha</taxon>
        <taxon>Filarioidea</taxon>
        <taxon>Onchocercidae</taxon>
        <taxon>Brugia</taxon>
    </lineage>
</organism>
<sequence length="1192" mass="137866">MVIRPSIEKWSRQELEDHYHVLYQQHHSLKRSYNELESKLKQSNAKIKRITISGKDGSNDVNYAELIKENRLLTNKLKNLKQQVLSYARPGISTQCLPSSQAHLPIKRPQSALPRKPQPLQQTANVSSQFVNIQQRPATDVQKVSDRKSLLLDKILFVKLNRELKQKDDECGLLKCKLNNTQEQLAKLKDEYDQLLEQFQSKENEGLKLQQQFDQLSLNATTDAKIEEQSKNIQIMEKELEMIREENKMLHEANEKLIQNSLMIEQLVVKEDKQQEMRNDRRILEMEKQLNELFVKYSQLKKDYQNLLGTKLKLEERLNNQNDQKISERMIVDKTTKQTNEFEKTIMENSTTNDKFNKTDFNLVKIYEDLTRIIEAHIIKRSTDDDNIDDDHDNGDKMIKEKQEYVDKWRIMYMEIYGELEKVRNMLLIQHNINEKHLQEIALLNQNLKQAKAHAEIKMKDLIVKLSEREAEIVNLQMQLKTLAYDEQMPISCVLTNEQEMEANEMMLHLSRIVLSSNGMAQIGTLRPVIFLAIEFYDFELQTTPMLNGSDIRLDFSTIYDVIVSNLFLHYLETHGITIEMYQPRGTDYILCSIGIISLKRLISINESYSGVLHMKSLHDGCLFATIEYDISINSKMINALILQKKKLTVVSMGALADSDESINQSMYNVLIVNIQRCANLDKLINDNYAPTTLISYELYDYDAWRTQLVLNSINPEYNSTKTWLLPTGNDLYNVLRSSHLTIVVLEKQTHSNEERQIGYVNIALYPLAHNNEISGTFPLHSMTRDIPTEASIDISISWKFPYHPPEPELELTSTMENVKRSIKTNGIVQEGKLINGWSNLTDSFNDNNESASKKEIDGKIYELDDLSQKCHNNESQKVSPNLMESIKQSSMINDEFIATNEDFEGENFHFHIDSMNDIKKAMPKVIDIVDDKDDKMDNQLTNMEEMNEQHKSSILSEKRRKIPHAVEFADPIQEIFSPSTSSMDETINSWTGDDGQIIEDDISIISCKYSQLNEKLPDLSSNGFDKLSSCNNYIIELIIGSLHINDQSKLIDPLYNDQSIYIEWKLLDFPSEECETTGELLPLPRDTQTTADFNFQKSYTLNNKQYYLLRQWIEHGNRLEINLVSNGNNLKSSEDLGVAYAELDAQYNAEKRLIQFTDINGIEVASIDISISYNKNLLEQLQGIGKVLENE</sequence>
<comment type="similarity">
    <text evidence="2">Belongs to the RPGRIP1 family.</text>
</comment>
<dbReference type="InterPro" id="IPR000008">
    <property type="entry name" value="C2_dom"/>
</dbReference>
<evidence type="ECO:0000256" key="1">
    <source>
        <dbReference type="ARBA" id="ARBA00004138"/>
    </source>
</evidence>
<reference evidence="10" key="3">
    <citation type="submission" date="2022-04" db="UniProtKB">
        <authorList>
            <consortium name="WormBaseParasite"/>
        </authorList>
    </citation>
    <scope>IDENTIFICATION</scope>
</reference>
<dbReference type="InterPro" id="IPR031139">
    <property type="entry name" value="RPGRIP1_fam"/>
</dbReference>
<dbReference type="RefSeq" id="XP_042934425.1">
    <property type="nucleotide sequence ID" value="XM_043078491.1"/>
</dbReference>
<evidence type="ECO:0000256" key="5">
    <source>
        <dbReference type="ARBA" id="ARBA00023273"/>
    </source>
</evidence>
<dbReference type="Pfam" id="PF11618">
    <property type="entry name" value="C2-C2_1"/>
    <property type="match status" value="1"/>
</dbReference>
<dbReference type="GO" id="GO:1905515">
    <property type="term" value="P:non-motile cilium assembly"/>
    <property type="evidence" value="ECO:0007669"/>
    <property type="project" value="TreeGrafter"/>
</dbReference>
<dbReference type="PANTHER" id="PTHR14240">
    <property type="entry name" value="RETINITIS PIGMENTOSA GTPASE REGULATOR-INTERACTING PROTEIN"/>
    <property type="match status" value="1"/>
</dbReference>